<feature type="transmembrane region" description="Helical" evidence="10">
    <location>
        <begin position="343"/>
        <end position="360"/>
    </location>
</feature>
<feature type="transmembrane region" description="Helical" evidence="10">
    <location>
        <begin position="113"/>
        <end position="131"/>
    </location>
</feature>
<name>A0ABY6KP07_9ARAC</name>
<evidence type="ECO:0000256" key="2">
    <source>
        <dbReference type="ARBA" id="ARBA00009598"/>
    </source>
</evidence>
<dbReference type="PANTHER" id="PTHR43184">
    <property type="entry name" value="MAJOR FACILITATOR SUPERFAMILY TRANSPORTER 16, ISOFORM B"/>
    <property type="match status" value="1"/>
</dbReference>
<feature type="transmembrane region" description="Helical" evidence="10">
    <location>
        <begin position="177"/>
        <end position="200"/>
    </location>
</feature>
<feature type="transmembrane region" description="Helical" evidence="10">
    <location>
        <begin position="314"/>
        <end position="331"/>
    </location>
</feature>
<dbReference type="EMBL" id="CP092870">
    <property type="protein sequence ID" value="UYV70604.1"/>
    <property type="molecule type" value="Genomic_DNA"/>
</dbReference>
<dbReference type="InterPro" id="IPR011701">
    <property type="entry name" value="MFS"/>
</dbReference>
<evidence type="ECO:0000313" key="12">
    <source>
        <dbReference type="EMBL" id="UYV70604.1"/>
    </source>
</evidence>
<evidence type="ECO:0000256" key="6">
    <source>
        <dbReference type="ARBA" id="ARBA00022989"/>
    </source>
</evidence>
<proteinExistence type="inferred from homology"/>
<evidence type="ECO:0000256" key="5">
    <source>
        <dbReference type="ARBA" id="ARBA00022692"/>
    </source>
</evidence>
<comment type="similarity">
    <text evidence="2">Belongs to the major facilitator superfamily. Organophosphate:Pi antiporter (OPA) (TC 2.A.1.4) family.</text>
</comment>
<dbReference type="Gene3D" id="1.20.1250.20">
    <property type="entry name" value="MFS general substrate transporter like domains"/>
    <property type="match status" value="2"/>
</dbReference>
<dbReference type="InterPro" id="IPR020846">
    <property type="entry name" value="MFS_dom"/>
</dbReference>
<feature type="transmembrane region" description="Helical" evidence="10">
    <location>
        <begin position="206"/>
        <end position="226"/>
    </location>
</feature>
<dbReference type="PROSITE" id="PS50850">
    <property type="entry name" value="MFS"/>
    <property type="match status" value="1"/>
</dbReference>
<evidence type="ECO:0000313" key="13">
    <source>
        <dbReference type="Proteomes" id="UP001235939"/>
    </source>
</evidence>
<dbReference type="SUPFAM" id="SSF103473">
    <property type="entry name" value="MFS general substrate transporter"/>
    <property type="match status" value="1"/>
</dbReference>
<keyword evidence="3" id="KW-0813">Transport</keyword>
<reference evidence="12 13" key="1">
    <citation type="submission" date="2022-01" db="EMBL/GenBank/DDBJ databases">
        <title>A chromosomal length assembly of Cordylochernes scorpioides.</title>
        <authorList>
            <person name="Zeh D."/>
            <person name="Zeh J."/>
        </authorList>
    </citation>
    <scope>NUCLEOTIDE SEQUENCE [LARGE SCALE GENOMIC DNA]</scope>
    <source>
        <strain evidence="12">IN4F17</strain>
        <tissue evidence="12">Whole Body</tissue>
    </source>
</reference>
<accession>A0ABY6KP07</accession>
<evidence type="ECO:0000256" key="7">
    <source>
        <dbReference type="ARBA" id="ARBA00023136"/>
    </source>
</evidence>
<feature type="transmembrane region" description="Helical" evidence="10">
    <location>
        <begin position="437"/>
        <end position="458"/>
    </location>
</feature>
<keyword evidence="13" id="KW-1185">Reference proteome</keyword>
<keyword evidence="4" id="KW-0762">Sugar transport</keyword>
<keyword evidence="7 10" id="KW-0472">Membrane</keyword>
<feature type="transmembrane region" description="Helical" evidence="10">
    <location>
        <begin position="79"/>
        <end position="101"/>
    </location>
</feature>
<evidence type="ECO:0000256" key="3">
    <source>
        <dbReference type="ARBA" id="ARBA00022448"/>
    </source>
</evidence>
<dbReference type="InterPro" id="IPR036259">
    <property type="entry name" value="MFS_trans_sf"/>
</dbReference>
<comment type="subcellular location">
    <subcellularLocation>
        <location evidence="1">Membrane</location>
        <topology evidence="1">Multi-pass membrane protein</topology>
    </subcellularLocation>
</comment>
<feature type="transmembrane region" description="Helical" evidence="10">
    <location>
        <begin position="137"/>
        <end position="156"/>
    </location>
</feature>
<feature type="transmembrane region" description="Helical" evidence="10">
    <location>
        <begin position="17"/>
        <end position="36"/>
    </location>
</feature>
<feature type="transmembrane region" description="Helical" evidence="10">
    <location>
        <begin position="271"/>
        <end position="294"/>
    </location>
</feature>
<evidence type="ECO:0000256" key="10">
    <source>
        <dbReference type="SAM" id="Phobius"/>
    </source>
</evidence>
<dbReference type="InterPro" id="IPR000849">
    <property type="entry name" value="Sugar_P_transporter"/>
</dbReference>
<dbReference type="PIRSF" id="PIRSF002808">
    <property type="entry name" value="Hexose_phosphate_transp"/>
    <property type="match status" value="1"/>
</dbReference>
<evidence type="ECO:0000256" key="1">
    <source>
        <dbReference type="ARBA" id="ARBA00004141"/>
    </source>
</evidence>
<protein>
    <recommendedName>
        <fullName evidence="8">Sugar phosphate exchanger 3</fullName>
    </recommendedName>
    <alternativeName>
        <fullName evidence="9">Solute carrier family 37 member 3</fullName>
    </alternativeName>
</protein>
<feature type="domain" description="Major facilitator superfamily (MFS) profile" evidence="11">
    <location>
        <begin position="23"/>
        <end position="461"/>
    </location>
</feature>
<dbReference type="Pfam" id="PF07690">
    <property type="entry name" value="MFS_1"/>
    <property type="match status" value="1"/>
</dbReference>
<evidence type="ECO:0000259" key="11">
    <source>
        <dbReference type="PROSITE" id="PS50850"/>
    </source>
</evidence>
<dbReference type="PANTHER" id="PTHR43184:SF12">
    <property type="entry name" value="SUGAR PHOSPHATE EXCHANGER 3"/>
    <property type="match status" value="1"/>
</dbReference>
<gene>
    <name evidence="12" type="ORF">LAZ67_8000004</name>
</gene>
<feature type="transmembrane region" description="Helical" evidence="10">
    <location>
        <begin position="366"/>
        <end position="392"/>
    </location>
</feature>
<keyword evidence="5 10" id="KW-0812">Transmembrane</keyword>
<dbReference type="Proteomes" id="UP001235939">
    <property type="component" value="Chromosome 08"/>
</dbReference>
<keyword evidence="6 10" id="KW-1133">Transmembrane helix</keyword>
<evidence type="ECO:0000256" key="4">
    <source>
        <dbReference type="ARBA" id="ARBA00022597"/>
    </source>
</evidence>
<feature type="transmembrane region" description="Helical" evidence="10">
    <location>
        <begin position="404"/>
        <end position="425"/>
    </location>
</feature>
<sequence length="482" mass="54188">MPILETTYDINMNRRKLFFKINAFLYAFMAYSLYHINRKVFSAVKTTMSKIWTPQDLNSTFYEFDQWNKHDLFSTSEEAGYFMGTLDMVFMIFFAIGLYISGSLGDRINMRKILAFGLISSSISIFFFGFISERFQIYNIYWYLVFYIITGLLQSTGRPIVISAIGNWFPKSKRGRIMGIWSASPLAGNMIGSYLAYLILPFGYEYVYLTTSLVGITGGIVIYYGFVVSPQEIGFPLEVDEAVGQPSITSSQETSNQNGPEQKAINFFKAFLIPGVIAYAIGFACLKFVNYSFFFWLPYYLHDVYNWTDTKSDFFSMFYDLGGIFGSLLAGLGSDWLGVRSPVVGLCLLLACPAMGAYYGSPNNHLINGLLLFLVGACIIGASIIISTAIAADIGQQGKLEAKATIIGIIEGTGSFGAAIGQLLIPRLRFTGGNWYLIFLIFIGMTFLTLLCILKIIWKDILLLREKYRSRYLHLQEETSPS</sequence>
<organism evidence="12 13">
    <name type="scientific">Cordylochernes scorpioides</name>
    <dbReference type="NCBI Taxonomy" id="51811"/>
    <lineage>
        <taxon>Eukaryota</taxon>
        <taxon>Metazoa</taxon>
        <taxon>Ecdysozoa</taxon>
        <taxon>Arthropoda</taxon>
        <taxon>Chelicerata</taxon>
        <taxon>Arachnida</taxon>
        <taxon>Pseudoscorpiones</taxon>
        <taxon>Cheliferoidea</taxon>
        <taxon>Chernetidae</taxon>
        <taxon>Cordylochernes</taxon>
    </lineage>
</organism>
<evidence type="ECO:0000256" key="8">
    <source>
        <dbReference type="ARBA" id="ARBA00041091"/>
    </source>
</evidence>
<evidence type="ECO:0000256" key="9">
    <source>
        <dbReference type="ARBA" id="ARBA00042039"/>
    </source>
</evidence>